<feature type="non-terminal residue" evidence="1">
    <location>
        <position position="1"/>
    </location>
</feature>
<dbReference type="KEGG" id="pmal:PMUG01_07036300"/>
<accession>A0A1D3JMP7</accession>
<name>A0A1D3JMP7_PLAMA</name>
<keyword evidence="2" id="KW-1185">Reference proteome</keyword>
<organism evidence="1 2">
    <name type="scientific">Plasmodium malariae</name>
    <dbReference type="NCBI Taxonomy" id="5858"/>
    <lineage>
        <taxon>Eukaryota</taxon>
        <taxon>Sar</taxon>
        <taxon>Alveolata</taxon>
        <taxon>Apicomplexa</taxon>
        <taxon>Aconoidasida</taxon>
        <taxon>Haemosporida</taxon>
        <taxon>Plasmodiidae</taxon>
        <taxon>Plasmodium</taxon>
        <taxon>Plasmodium (Plasmodium)</taxon>
    </lineage>
</organism>
<dbReference type="Proteomes" id="UP000219813">
    <property type="component" value="Chromosome 7"/>
</dbReference>
<gene>
    <name evidence="1" type="primary">TRF1</name>
    <name evidence="1" type="ORF">PMUG01_07036300</name>
</gene>
<sequence length="22" mass="2587">RTNVSLKDKPTNIKKVFILEKD</sequence>
<reference evidence="1 2" key="1">
    <citation type="submission" date="2016-06" db="EMBL/GenBank/DDBJ databases">
        <authorList>
            <consortium name="Pathogen Informatics"/>
        </authorList>
    </citation>
    <scope>NUCLEOTIDE SEQUENCE [LARGE SCALE GENOMIC DNA]</scope>
</reference>
<protein>
    <submittedName>
        <fullName evidence="1">Telomeric repeat binding factor 1, putative</fullName>
    </submittedName>
</protein>
<dbReference type="AlphaFoldDB" id="A0A1D3JMP7"/>
<proteinExistence type="predicted"/>
<dbReference type="GeneID" id="39867926"/>
<evidence type="ECO:0000313" key="1">
    <source>
        <dbReference type="EMBL" id="SBT87901.1"/>
    </source>
</evidence>
<dbReference type="VEuPathDB" id="PlasmoDB:PmUG01_07036300"/>
<evidence type="ECO:0000313" key="2">
    <source>
        <dbReference type="Proteomes" id="UP000219813"/>
    </source>
</evidence>
<dbReference type="EMBL" id="LT594628">
    <property type="protein sequence ID" value="SBT87901.1"/>
    <property type="molecule type" value="Genomic_DNA"/>
</dbReference>
<dbReference type="RefSeq" id="XP_028860833.1">
    <property type="nucleotide sequence ID" value="XM_029004111.1"/>
</dbReference>